<keyword evidence="3 6" id="KW-0812">Transmembrane</keyword>
<evidence type="ECO:0000259" key="7">
    <source>
        <dbReference type="Pfam" id="PF25963"/>
    </source>
</evidence>
<accession>A0A1T4RGJ3</accession>
<gene>
    <name evidence="8" type="ORF">SAMN02745885_02096</name>
</gene>
<dbReference type="OrthoDB" id="9811754at2"/>
<name>A0A1T4RGJ3_9FIRM</name>
<feature type="transmembrane region" description="Helical" evidence="6">
    <location>
        <begin position="7"/>
        <end position="29"/>
    </location>
</feature>
<evidence type="ECO:0000256" key="5">
    <source>
        <dbReference type="ARBA" id="ARBA00023136"/>
    </source>
</evidence>
<evidence type="ECO:0000256" key="4">
    <source>
        <dbReference type="ARBA" id="ARBA00022989"/>
    </source>
</evidence>
<reference evidence="9" key="1">
    <citation type="submission" date="2017-02" db="EMBL/GenBank/DDBJ databases">
        <authorList>
            <person name="Varghese N."/>
            <person name="Submissions S."/>
        </authorList>
    </citation>
    <scope>NUCLEOTIDE SEQUENCE [LARGE SCALE GENOMIC DNA]</scope>
    <source>
        <strain evidence="9">DSM 16521</strain>
    </source>
</reference>
<dbReference type="AlphaFoldDB" id="A0A1T4RGJ3"/>
<feature type="domain" description="p-hydroxybenzoic acid efflux pump subunit AaeA-like beta-barrel" evidence="7">
    <location>
        <begin position="126"/>
        <end position="215"/>
    </location>
</feature>
<dbReference type="GO" id="GO:0055085">
    <property type="term" value="P:transmembrane transport"/>
    <property type="evidence" value="ECO:0007669"/>
    <property type="project" value="InterPro"/>
</dbReference>
<organism evidence="8 9">
    <name type="scientific">Carboxydocella sporoproducens DSM 16521</name>
    <dbReference type="NCBI Taxonomy" id="1121270"/>
    <lineage>
        <taxon>Bacteria</taxon>
        <taxon>Bacillati</taxon>
        <taxon>Bacillota</taxon>
        <taxon>Clostridia</taxon>
        <taxon>Eubacteriales</taxon>
        <taxon>Clostridiales Family XVI. Incertae Sedis</taxon>
        <taxon>Carboxydocella</taxon>
    </lineage>
</organism>
<dbReference type="RefSeq" id="WP_078666118.1">
    <property type="nucleotide sequence ID" value="NZ_FUXM01000030.1"/>
</dbReference>
<keyword evidence="5 6" id="KW-0472">Membrane</keyword>
<dbReference type="Proteomes" id="UP000189933">
    <property type="component" value="Unassembled WGS sequence"/>
</dbReference>
<dbReference type="EMBL" id="FUXM01000030">
    <property type="protein sequence ID" value="SKA15007.1"/>
    <property type="molecule type" value="Genomic_DNA"/>
</dbReference>
<evidence type="ECO:0000313" key="9">
    <source>
        <dbReference type="Proteomes" id="UP000189933"/>
    </source>
</evidence>
<proteinExistence type="inferred from homology"/>
<evidence type="ECO:0000313" key="8">
    <source>
        <dbReference type="EMBL" id="SKA15007.1"/>
    </source>
</evidence>
<dbReference type="InterPro" id="IPR050739">
    <property type="entry name" value="MFP"/>
</dbReference>
<sequence length="218" mass="23944">MAANRKTLLVSIFLMMVVVLAGVSGYYWYENTYFVSTEDARVAGDIVKVYPLLVAKLAEVRAAEGQKVVKGEVLARQELNNLPDSSAEQTLLRAPVDGIIIRKQGTEGEVATPGQAVFWLVDPHKLYVSANIEETKISRIKPGQLVEVTLDLYPGRTFNGRVQEIGQATTATFSVLPQTTSSNFTKVTQKVPVKIQLTDLENLQLIPGTSAVVKIRVR</sequence>
<comment type="subcellular location">
    <subcellularLocation>
        <location evidence="1">Membrane</location>
        <topology evidence="1">Single-pass membrane protein</topology>
    </subcellularLocation>
</comment>
<dbReference type="Gene3D" id="2.40.30.170">
    <property type="match status" value="1"/>
</dbReference>
<dbReference type="PANTHER" id="PTHR30386:SF26">
    <property type="entry name" value="TRANSPORT PROTEIN COMB"/>
    <property type="match status" value="1"/>
</dbReference>
<dbReference type="SUPFAM" id="SSF111369">
    <property type="entry name" value="HlyD-like secretion proteins"/>
    <property type="match status" value="1"/>
</dbReference>
<dbReference type="GO" id="GO:0016020">
    <property type="term" value="C:membrane"/>
    <property type="evidence" value="ECO:0007669"/>
    <property type="project" value="UniProtKB-SubCell"/>
</dbReference>
<dbReference type="PANTHER" id="PTHR30386">
    <property type="entry name" value="MEMBRANE FUSION SUBUNIT OF EMRAB-TOLC MULTIDRUG EFFLUX PUMP"/>
    <property type="match status" value="1"/>
</dbReference>
<dbReference type="InterPro" id="IPR058634">
    <property type="entry name" value="AaeA-lik-b-barrel"/>
</dbReference>
<comment type="similarity">
    <text evidence="2">Belongs to the membrane fusion protein (MFP) (TC 8.A.1) family.</text>
</comment>
<protein>
    <submittedName>
        <fullName evidence="8">Barrel-sandwich domain of CusB or HlyD membrane-fusion</fullName>
    </submittedName>
</protein>
<evidence type="ECO:0000256" key="6">
    <source>
        <dbReference type="SAM" id="Phobius"/>
    </source>
</evidence>
<evidence type="ECO:0000256" key="1">
    <source>
        <dbReference type="ARBA" id="ARBA00004167"/>
    </source>
</evidence>
<keyword evidence="9" id="KW-1185">Reference proteome</keyword>
<evidence type="ECO:0000256" key="2">
    <source>
        <dbReference type="ARBA" id="ARBA00009477"/>
    </source>
</evidence>
<evidence type="ECO:0000256" key="3">
    <source>
        <dbReference type="ARBA" id="ARBA00022692"/>
    </source>
</evidence>
<keyword evidence="4 6" id="KW-1133">Transmembrane helix</keyword>
<dbReference type="Pfam" id="PF25963">
    <property type="entry name" value="Beta-barrel_AAEA"/>
    <property type="match status" value="1"/>
</dbReference>